<dbReference type="AlphaFoldDB" id="A0AAV4EJZ8"/>
<dbReference type="EMBL" id="BMAT01010779">
    <property type="protein sequence ID" value="GFR60591.1"/>
    <property type="molecule type" value="Genomic_DNA"/>
</dbReference>
<sequence>MSHATKILLRIVMIRIRSKTRPEVAESKFGFVRNKGTPNAIFTLSMLIERDVGVQRDVHLCFIDYSKAFDKVKYSELFEMLDLDQLNIDGKDIRIFMNLYWEQVAAIHIDGE</sequence>
<protein>
    <submittedName>
        <fullName evidence="1">Endonuclease-reverse transcriptase</fullName>
    </submittedName>
</protein>
<dbReference type="PANTHER" id="PTHR47027:SF8">
    <property type="entry name" value="RIBONUCLEASE H"/>
    <property type="match status" value="1"/>
</dbReference>
<name>A0AAV4EJZ8_9GAST</name>
<evidence type="ECO:0000313" key="1">
    <source>
        <dbReference type="EMBL" id="GFR60591.1"/>
    </source>
</evidence>
<dbReference type="Proteomes" id="UP000762676">
    <property type="component" value="Unassembled WGS sequence"/>
</dbReference>
<accession>A0AAV4EJZ8</accession>
<organism evidence="1 2">
    <name type="scientific">Elysia marginata</name>
    <dbReference type="NCBI Taxonomy" id="1093978"/>
    <lineage>
        <taxon>Eukaryota</taxon>
        <taxon>Metazoa</taxon>
        <taxon>Spiralia</taxon>
        <taxon>Lophotrochozoa</taxon>
        <taxon>Mollusca</taxon>
        <taxon>Gastropoda</taxon>
        <taxon>Heterobranchia</taxon>
        <taxon>Euthyneura</taxon>
        <taxon>Panpulmonata</taxon>
        <taxon>Sacoglossa</taxon>
        <taxon>Placobranchoidea</taxon>
        <taxon>Plakobranchidae</taxon>
        <taxon>Elysia</taxon>
    </lineage>
</organism>
<gene>
    <name evidence="1" type="ORF">ElyMa_005410800</name>
</gene>
<keyword evidence="1" id="KW-0540">Nuclease</keyword>
<evidence type="ECO:0000313" key="2">
    <source>
        <dbReference type="Proteomes" id="UP000762676"/>
    </source>
</evidence>
<proteinExistence type="predicted"/>
<keyword evidence="1" id="KW-0378">Hydrolase</keyword>
<keyword evidence="1" id="KW-0255">Endonuclease</keyword>
<comment type="caution">
    <text evidence="1">The sequence shown here is derived from an EMBL/GenBank/DDBJ whole genome shotgun (WGS) entry which is preliminary data.</text>
</comment>
<reference evidence="1 2" key="1">
    <citation type="journal article" date="2021" name="Elife">
        <title>Chloroplast acquisition without the gene transfer in kleptoplastic sea slugs, Plakobranchus ocellatus.</title>
        <authorList>
            <person name="Maeda T."/>
            <person name="Takahashi S."/>
            <person name="Yoshida T."/>
            <person name="Shimamura S."/>
            <person name="Takaki Y."/>
            <person name="Nagai Y."/>
            <person name="Toyoda A."/>
            <person name="Suzuki Y."/>
            <person name="Arimoto A."/>
            <person name="Ishii H."/>
            <person name="Satoh N."/>
            <person name="Nishiyama T."/>
            <person name="Hasebe M."/>
            <person name="Maruyama T."/>
            <person name="Minagawa J."/>
            <person name="Obokata J."/>
            <person name="Shigenobu S."/>
        </authorList>
    </citation>
    <scope>NUCLEOTIDE SEQUENCE [LARGE SCALE GENOMIC DNA]</scope>
</reference>
<dbReference type="PANTHER" id="PTHR47027">
    <property type="entry name" value="REVERSE TRANSCRIPTASE DOMAIN-CONTAINING PROTEIN"/>
    <property type="match status" value="1"/>
</dbReference>
<keyword evidence="2" id="KW-1185">Reference proteome</keyword>
<dbReference type="GO" id="GO:0004519">
    <property type="term" value="F:endonuclease activity"/>
    <property type="evidence" value="ECO:0007669"/>
    <property type="project" value="UniProtKB-KW"/>
</dbReference>